<dbReference type="PANTHER" id="PTHR43681:SF1">
    <property type="entry name" value="SARCALUMENIN"/>
    <property type="match status" value="1"/>
</dbReference>
<feature type="chain" id="PRO_5036210107" description="Sarcalumenin" evidence="2">
    <location>
        <begin position="28"/>
        <end position="588"/>
    </location>
</feature>
<sequence length="588" mass="64280">MKCPGVVFLAALVFSVGLLTSCPLTLSQETDSSAPQTTSEEIAPELVEQAPAGMCHPDDIPKFLGFSVQVRLRRPLSVGQLTPEVSGSSEEVPPVSTEEPQAAEGESHEASAVEPTTETSSSEIPVSESEEEKLSLVEGEPTLSVENASGETEQPEAVPETDPTISAEIIQETSLESPASAETTPPPEEQPICQRDKDAEISAKPLILLMGPTGTGKTSAIKYLLGLDSASAIPRIPIGPVPAQSQFTIWRHAENPSVEMGPELAADATFTTLQKFGLSALDRVTGIRLKAPLLDKVTIVDAPAIIESIGHLGERRTVPVNDLYQWFIDRADLILLLFDPHKPDVGMELEALMDQLKGREAQTRIVVNKADSVSASDLTVAQANLLWNLAPMLGGNRAPALLSVSLRNQAYKSNSCSKLLSHQEELLYQDIIDVFNNQIGHKIASARRHAIRVRNHSKLVNLYLKAYAKNKGLFSNKKKVALQILDDPFKYRIYQEVAFNKNVSRYDLPDPEIYREFFMQHTLFDFKKFEDLCTYFKGCPQDKLDLAIAYEFPEIVAKFKSESSTASVEPAATQDSDVKGQEMPVAAA</sequence>
<proteinExistence type="predicted"/>
<dbReference type="PANTHER" id="PTHR43681">
    <property type="entry name" value="TRANSMEMBRANE GTPASE FZO"/>
    <property type="match status" value="1"/>
</dbReference>
<feature type="signal peptide" evidence="2">
    <location>
        <begin position="1"/>
        <end position="27"/>
    </location>
</feature>
<dbReference type="Gene3D" id="1.10.268.20">
    <property type="match status" value="1"/>
</dbReference>
<evidence type="ECO:0008006" key="5">
    <source>
        <dbReference type="Google" id="ProtNLM"/>
    </source>
</evidence>
<keyword evidence="4" id="KW-1185">Reference proteome</keyword>
<evidence type="ECO:0000256" key="2">
    <source>
        <dbReference type="SAM" id="SignalP"/>
    </source>
</evidence>
<accession>A0A7R9BLA5</accession>
<keyword evidence="2" id="KW-0732">Signal</keyword>
<dbReference type="InterPro" id="IPR027417">
    <property type="entry name" value="P-loop_NTPase"/>
</dbReference>
<dbReference type="OrthoDB" id="422720at2759"/>
<organism evidence="3">
    <name type="scientific">Notodromas monacha</name>
    <dbReference type="NCBI Taxonomy" id="399045"/>
    <lineage>
        <taxon>Eukaryota</taxon>
        <taxon>Metazoa</taxon>
        <taxon>Ecdysozoa</taxon>
        <taxon>Arthropoda</taxon>
        <taxon>Crustacea</taxon>
        <taxon>Oligostraca</taxon>
        <taxon>Ostracoda</taxon>
        <taxon>Podocopa</taxon>
        <taxon>Podocopida</taxon>
        <taxon>Cypridocopina</taxon>
        <taxon>Cypridoidea</taxon>
        <taxon>Cyprididae</taxon>
        <taxon>Notodromas</taxon>
    </lineage>
</organism>
<name>A0A7R9BLA5_9CRUS</name>
<evidence type="ECO:0000313" key="3">
    <source>
        <dbReference type="EMBL" id="CAD7277425.1"/>
    </source>
</evidence>
<gene>
    <name evidence="3" type="ORF">NMOB1V02_LOCUS5158</name>
</gene>
<feature type="compositionally biased region" description="Low complexity" evidence="1">
    <location>
        <begin position="112"/>
        <end position="127"/>
    </location>
</feature>
<dbReference type="AlphaFoldDB" id="A0A7R9BLA5"/>
<reference evidence="3" key="1">
    <citation type="submission" date="2020-11" db="EMBL/GenBank/DDBJ databases">
        <authorList>
            <person name="Tran Van P."/>
        </authorList>
    </citation>
    <scope>NUCLEOTIDE SEQUENCE</scope>
</reference>
<dbReference type="InterPro" id="IPR051943">
    <property type="entry name" value="TRAFAC_Dynamin-like_GTPase"/>
</dbReference>
<dbReference type="EMBL" id="OA882940">
    <property type="protein sequence ID" value="CAD7277425.1"/>
    <property type="molecule type" value="Genomic_DNA"/>
</dbReference>
<dbReference type="Gene3D" id="3.40.50.300">
    <property type="entry name" value="P-loop containing nucleotide triphosphate hydrolases"/>
    <property type="match status" value="1"/>
</dbReference>
<protein>
    <recommendedName>
        <fullName evidence="5">Sarcalumenin</fullName>
    </recommendedName>
</protein>
<dbReference type="Proteomes" id="UP000678499">
    <property type="component" value="Unassembled WGS sequence"/>
</dbReference>
<evidence type="ECO:0000256" key="1">
    <source>
        <dbReference type="SAM" id="MobiDB-lite"/>
    </source>
</evidence>
<dbReference type="EMBL" id="CAJPEX010000903">
    <property type="protein sequence ID" value="CAG0917577.1"/>
    <property type="molecule type" value="Genomic_DNA"/>
</dbReference>
<feature type="region of interest" description="Disordered" evidence="1">
    <location>
        <begin position="561"/>
        <end position="588"/>
    </location>
</feature>
<evidence type="ECO:0000313" key="4">
    <source>
        <dbReference type="Proteomes" id="UP000678499"/>
    </source>
</evidence>
<feature type="compositionally biased region" description="Low complexity" evidence="1">
    <location>
        <begin position="82"/>
        <end position="100"/>
    </location>
</feature>
<dbReference type="PROSITE" id="PS51257">
    <property type="entry name" value="PROKAR_LIPOPROTEIN"/>
    <property type="match status" value="1"/>
</dbReference>
<dbReference type="SUPFAM" id="SSF52540">
    <property type="entry name" value="P-loop containing nucleoside triphosphate hydrolases"/>
    <property type="match status" value="1"/>
</dbReference>
<feature type="region of interest" description="Disordered" evidence="1">
    <location>
        <begin position="80"/>
        <end position="162"/>
    </location>
</feature>